<reference evidence="1" key="3">
    <citation type="submission" date="1997-08" db="EMBL/GenBank/DDBJ databases">
        <authorList>
            <person name="Parkhill J."/>
            <person name="Barrell B.G."/>
            <person name="Rajandream M.A."/>
        </authorList>
    </citation>
    <scope>NUCLEOTIDE SEQUENCE</scope>
</reference>
<reference evidence="1" key="1">
    <citation type="journal article" date="1993" name="Mol. Microbiol.">
        <title>Use of an ordered cosmid library to deduce the genomic organization of Mycobacterium leprae.</title>
        <authorList>
            <person name="Eiglmeier K."/>
            <person name="Honore N."/>
            <person name="Woods S.A."/>
            <person name="Caudron B."/>
            <person name="Cole S.T."/>
        </authorList>
    </citation>
    <scope>NUCLEOTIDE SEQUENCE</scope>
</reference>
<accession>O32938</accession>
<gene>
    <name evidence="1" type="primary">MLCB2052.26c</name>
</gene>
<evidence type="ECO:0000313" key="1">
    <source>
        <dbReference type="EMBL" id="CAB11324.1"/>
    </source>
</evidence>
<dbReference type="EMBL" id="Z98604">
    <property type="protein sequence ID" value="CAB11324.1"/>
    <property type="molecule type" value="Genomic_DNA"/>
</dbReference>
<organism evidence="1">
    <name type="scientific">Mycobacterium leprae</name>
    <dbReference type="NCBI Taxonomy" id="1769"/>
    <lineage>
        <taxon>Bacteria</taxon>
        <taxon>Bacillati</taxon>
        <taxon>Actinomycetota</taxon>
        <taxon>Actinomycetes</taxon>
        <taxon>Mycobacteriales</taxon>
        <taxon>Mycobacteriaceae</taxon>
        <taxon>Mycobacterium</taxon>
    </lineage>
</organism>
<sequence>MLTLTQDSIDDQDGNGLRTSCESTGLVGDFLGSTHLGQHPDGNQHAIDCPHHLGCPQIQQRGDITVAGRFQKRLHALGALSHTAELGGPGSLCSRPRTQPQLVSFLTVSGDRFNRSAIVSNDTANTL</sequence>
<reference evidence="1" key="2">
    <citation type="submission" date="1997-08" db="EMBL/GenBank/DDBJ databases">
        <authorList>
            <person name="Devlin K."/>
            <person name="Churcher C.M."/>
        </authorList>
    </citation>
    <scope>NUCLEOTIDE SEQUENCE</scope>
</reference>
<dbReference type="AlphaFoldDB" id="O32938"/>
<protein>
    <submittedName>
        <fullName evidence="1">Uncharacterized protein</fullName>
    </submittedName>
</protein>
<proteinExistence type="predicted"/>
<name>O32938_MYCLR</name>